<sequence length="184" mass="21645">MELDYLLATAMFLIVSAYIITEAVNLHSVYDVEDTRKEFLMYYDDLKYNFSISKGDLIFNFKVNKIDYVIDGFIVKNSSESRNLIKTLENLNGSYIIAYSPTKDEFIITKNQELLKIIGHYNISAKYKEEEFNNIEILYPKNYTIHYKTFPHIFCNKIFEIPFCVVDKNKNISIKYYGVLDVGR</sequence>
<evidence type="ECO:0000313" key="1">
    <source>
        <dbReference type="EMBL" id="ACX72369.1"/>
    </source>
</evidence>
<name>C9RFL7_METVM</name>
<dbReference type="RefSeq" id="WP_015732590.1">
    <property type="nucleotide sequence ID" value="NC_013407.1"/>
</dbReference>
<dbReference type="Proteomes" id="UP000002063">
    <property type="component" value="Chromosome"/>
</dbReference>
<evidence type="ECO:0000313" key="2">
    <source>
        <dbReference type="Proteomes" id="UP000002063"/>
    </source>
</evidence>
<dbReference type="EMBL" id="CP001787">
    <property type="protein sequence ID" value="ACX72369.1"/>
    <property type="molecule type" value="Genomic_DNA"/>
</dbReference>
<keyword evidence="2" id="KW-1185">Reference proteome</keyword>
<proteinExistence type="predicted"/>
<organism evidence="1 2">
    <name type="scientific">Methanocaldococcus vulcanius (strain ATCC 700851 / DSM 12094 / M7)</name>
    <name type="common">Methanococcus vulcanius</name>
    <dbReference type="NCBI Taxonomy" id="579137"/>
    <lineage>
        <taxon>Archaea</taxon>
        <taxon>Methanobacteriati</taxon>
        <taxon>Methanobacteriota</taxon>
        <taxon>Methanomada group</taxon>
        <taxon>Methanococci</taxon>
        <taxon>Methanococcales</taxon>
        <taxon>Methanocaldococcaceae</taxon>
        <taxon>Methanocaldococcus</taxon>
    </lineage>
</organism>
<dbReference type="GeneID" id="8512843"/>
<dbReference type="STRING" id="579137.Metvu_0510"/>
<dbReference type="KEGG" id="mvu:Metvu_0510"/>
<accession>C9RFL7</accession>
<dbReference type="AlphaFoldDB" id="C9RFL7"/>
<reference evidence="1" key="1">
    <citation type="submission" date="2009-10" db="EMBL/GenBank/DDBJ databases">
        <title>Complete sequence of chromosome of Methanocaldococcus vulcanius M7.</title>
        <authorList>
            <consortium name="US DOE Joint Genome Institute"/>
            <person name="Lucas S."/>
            <person name="Copeland A."/>
            <person name="Lapidus A."/>
            <person name="Glavina del Rio T."/>
            <person name="Dalin E."/>
            <person name="Tice H."/>
            <person name="Bruce D."/>
            <person name="Goodwin L."/>
            <person name="Pitluck S."/>
            <person name="Lcollab F.I."/>
            <person name="Brettin T."/>
            <person name="Detter J.C."/>
            <person name="Han C."/>
            <person name="Tapia R."/>
            <person name="Kuske C.R."/>
            <person name="Schmutz J."/>
            <person name="Larimer F."/>
            <person name="Land M."/>
            <person name="Hauser L."/>
            <person name="Kyrpides N."/>
            <person name="Ovchinikova G."/>
            <person name="Sieprawska-Lupa M."/>
            <person name="Whitman W.B."/>
            <person name="Woyke T."/>
        </authorList>
    </citation>
    <scope>NUCLEOTIDE SEQUENCE [LARGE SCALE GENOMIC DNA]</scope>
    <source>
        <strain evidence="1">M7</strain>
    </source>
</reference>
<dbReference type="eggNOG" id="arCOG08270">
    <property type="taxonomic scope" value="Archaea"/>
</dbReference>
<dbReference type="OrthoDB" id="65312at2157"/>
<dbReference type="HOGENOM" id="CLU_1465125_0_0_2"/>
<protein>
    <submittedName>
        <fullName evidence="1">Uncharacterized protein</fullName>
    </submittedName>
</protein>
<gene>
    <name evidence="1" type="ordered locus">Metvu_0510</name>
</gene>